<protein>
    <submittedName>
        <fullName evidence="2">Uncharacterized protein</fullName>
    </submittedName>
</protein>
<reference evidence="2" key="1">
    <citation type="submission" date="2014-07" db="EMBL/GenBank/DDBJ databases">
        <authorList>
            <person name="Hornung V.Bastian."/>
        </authorList>
    </citation>
    <scope>NUCLEOTIDE SEQUENCE</scope>
    <source>
        <strain evidence="2">PCE-S</strain>
    </source>
</reference>
<proteinExistence type="predicted"/>
<name>A0A098AYR3_DESHA</name>
<evidence type="ECO:0000313" key="2">
    <source>
        <dbReference type="EMBL" id="CDX01754.1"/>
    </source>
</evidence>
<accession>A0A098AYR3</accession>
<feature type="transmembrane region" description="Helical" evidence="1">
    <location>
        <begin position="72"/>
        <end position="93"/>
    </location>
</feature>
<keyword evidence="1" id="KW-1133">Transmembrane helix</keyword>
<dbReference type="AlphaFoldDB" id="A0A098AYR3"/>
<gene>
    <name evidence="2" type="ORF">DPCES_1867</name>
</gene>
<evidence type="ECO:0000256" key="1">
    <source>
        <dbReference type="SAM" id="Phobius"/>
    </source>
</evidence>
<sequence length="131" mass="15175">MLIIKINFFAFLYALLLFIETELLLNSYRLHRMLSWFNVKTNVLLGCVIFIVLTIIFYSITTKYLDTGKFRYFLTVLWIPYYIILVLLFAHLVPITYPGDEPLGGVAFIILGMFFIFPLYVAAITAIGTKD</sequence>
<keyword evidence="1" id="KW-0472">Membrane</keyword>
<keyword evidence="1" id="KW-0812">Transmembrane</keyword>
<organism evidence="2">
    <name type="scientific">Desulfitobacterium hafniense</name>
    <name type="common">Desulfitobacterium frappieri</name>
    <dbReference type="NCBI Taxonomy" id="49338"/>
    <lineage>
        <taxon>Bacteria</taxon>
        <taxon>Bacillati</taxon>
        <taxon>Bacillota</taxon>
        <taxon>Clostridia</taxon>
        <taxon>Eubacteriales</taxon>
        <taxon>Desulfitobacteriaceae</taxon>
        <taxon>Desulfitobacterium</taxon>
    </lineage>
</organism>
<dbReference type="PATRIC" id="fig|49338.4.peg.2010"/>
<dbReference type="EMBL" id="LK996017">
    <property type="protein sequence ID" value="CDX01754.1"/>
    <property type="molecule type" value="Genomic_DNA"/>
</dbReference>
<feature type="transmembrane region" description="Helical" evidence="1">
    <location>
        <begin position="43"/>
        <end position="60"/>
    </location>
</feature>
<feature type="transmembrane region" description="Helical" evidence="1">
    <location>
        <begin position="105"/>
        <end position="127"/>
    </location>
</feature>